<evidence type="ECO:0000256" key="2">
    <source>
        <dbReference type="ARBA" id="ARBA00020484"/>
    </source>
</evidence>
<dbReference type="Proteomes" id="UP000611762">
    <property type="component" value="Unassembled WGS sequence"/>
</dbReference>
<feature type="region of interest" description="G4" evidence="9">
    <location>
        <begin position="122"/>
        <end position="125"/>
    </location>
</feature>
<dbReference type="InterPro" id="IPR009019">
    <property type="entry name" value="KH_sf_prok-type"/>
</dbReference>
<keyword evidence="4 8" id="KW-0547">Nucleotide-binding</keyword>
<keyword evidence="5 8" id="KW-0694">RNA-binding</keyword>
<evidence type="ECO:0000313" key="13">
    <source>
        <dbReference type="EMBL" id="MBC8541527.1"/>
    </source>
</evidence>
<dbReference type="GO" id="GO:0003924">
    <property type="term" value="F:GTPase activity"/>
    <property type="evidence" value="ECO:0007669"/>
    <property type="project" value="UniProtKB-UniRule"/>
</dbReference>
<dbReference type="InterPro" id="IPR006073">
    <property type="entry name" value="GTP-bd"/>
</dbReference>
<comment type="similarity">
    <text evidence="1 8 9 10">Belongs to the TRAFAC class TrmE-Era-EngA-EngB-Septin-like GTPase superfamily. Era GTPase family.</text>
</comment>
<evidence type="ECO:0000256" key="9">
    <source>
        <dbReference type="PROSITE-ProRule" id="PRU01050"/>
    </source>
</evidence>
<sequence length="296" mass="33038">MAEFKSGFVSIIGRPNVGKSTLINRLVGEKIAIISSKPQTTRNNILGILTDEDKQIVFTDTPGIHEPTSMLAEMMVKSANNALVDTDAILLLVEPIANVGRTEEKIIERLKKQKTPVILVINKIDTVKKDVLLSVIAAYTSVFEFAAVVPISARKSDGVDAVKAEIEKFIKPGPQYFPEDMVTDQPQRQIAAEIIREKLLRSLNKEVPHGIAIEIFSFEESASKLTIEANIYCEKQSHKGIIIGKGGEMLKKIGTEARTELERMHVKKVFLSLWVKVNEDWRNKRGKIANFGFELQ</sequence>
<dbReference type="GO" id="GO:0000028">
    <property type="term" value="P:ribosomal small subunit assembly"/>
    <property type="evidence" value="ECO:0007669"/>
    <property type="project" value="TreeGrafter"/>
</dbReference>
<dbReference type="GO" id="GO:0005829">
    <property type="term" value="C:cytosol"/>
    <property type="evidence" value="ECO:0007669"/>
    <property type="project" value="TreeGrafter"/>
</dbReference>
<evidence type="ECO:0000256" key="3">
    <source>
        <dbReference type="ARBA" id="ARBA00022517"/>
    </source>
</evidence>
<dbReference type="PANTHER" id="PTHR42698">
    <property type="entry name" value="GTPASE ERA"/>
    <property type="match status" value="1"/>
</dbReference>
<evidence type="ECO:0000256" key="4">
    <source>
        <dbReference type="ARBA" id="ARBA00022741"/>
    </source>
</evidence>
<feature type="binding site" evidence="8">
    <location>
        <begin position="13"/>
        <end position="20"/>
    </location>
    <ligand>
        <name>GTP</name>
        <dbReference type="ChEBI" id="CHEBI:37565"/>
    </ligand>
</feature>
<reference evidence="13" key="1">
    <citation type="submission" date="2020-08" db="EMBL/GenBank/DDBJ databases">
        <title>Genome public.</title>
        <authorList>
            <person name="Liu C."/>
            <person name="Sun Q."/>
        </authorList>
    </citation>
    <scope>NUCLEOTIDE SEQUENCE</scope>
    <source>
        <strain evidence="13">H8</strain>
    </source>
</reference>
<comment type="caution">
    <text evidence="13">The sequence shown here is derived from an EMBL/GenBank/DDBJ whole genome shotgun (WGS) entry which is preliminary data.</text>
</comment>
<dbReference type="InterPro" id="IPR027417">
    <property type="entry name" value="P-loop_NTPase"/>
</dbReference>
<dbReference type="FunFam" id="3.30.300.20:FF:000003">
    <property type="entry name" value="GTPase Era"/>
    <property type="match status" value="1"/>
</dbReference>
<proteinExistence type="inferred from homology"/>
<dbReference type="NCBIfam" id="NF000908">
    <property type="entry name" value="PRK00089.1"/>
    <property type="match status" value="1"/>
</dbReference>
<dbReference type="RefSeq" id="WP_249313549.1">
    <property type="nucleotide sequence ID" value="NZ_JACRSU010000004.1"/>
</dbReference>
<dbReference type="SUPFAM" id="SSF52540">
    <property type="entry name" value="P-loop containing nucleoside triphosphate hydrolases"/>
    <property type="match status" value="1"/>
</dbReference>
<keyword evidence="7 8" id="KW-0472">Membrane</keyword>
<dbReference type="CDD" id="cd04163">
    <property type="entry name" value="Era"/>
    <property type="match status" value="1"/>
</dbReference>
<feature type="region of interest" description="G5" evidence="9">
    <location>
        <begin position="151"/>
        <end position="153"/>
    </location>
</feature>
<dbReference type="NCBIfam" id="TIGR00231">
    <property type="entry name" value="small_GTP"/>
    <property type="match status" value="1"/>
</dbReference>
<dbReference type="HAMAP" id="MF_00367">
    <property type="entry name" value="GTPase_Era"/>
    <property type="match status" value="1"/>
</dbReference>
<accession>A0A926DPN3</accession>
<evidence type="ECO:0000256" key="8">
    <source>
        <dbReference type="HAMAP-Rule" id="MF_00367"/>
    </source>
</evidence>
<comment type="function">
    <text evidence="8">An essential GTPase that binds both GDP and GTP, with rapid nucleotide exchange. Plays a role in 16S rRNA processing and 30S ribosomal subunit biogenesis and possibly also in cell cycle regulation and energy metabolism.</text>
</comment>
<dbReference type="Pfam" id="PF07650">
    <property type="entry name" value="KH_2"/>
    <property type="match status" value="1"/>
</dbReference>
<dbReference type="GO" id="GO:0070181">
    <property type="term" value="F:small ribosomal subunit rRNA binding"/>
    <property type="evidence" value="ECO:0007669"/>
    <property type="project" value="UniProtKB-UniRule"/>
</dbReference>
<dbReference type="InterPro" id="IPR005662">
    <property type="entry name" value="GTPase_Era-like"/>
</dbReference>
<dbReference type="InterPro" id="IPR004044">
    <property type="entry name" value="KH_dom_type_2"/>
</dbReference>
<dbReference type="PANTHER" id="PTHR42698:SF1">
    <property type="entry name" value="GTPASE ERA, MITOCHONDRIAL"/>
    <property type="match status" value="1"/>
</dbReference>
<organism evidence="13 14">
    <name type="scientific">Congzhengia minquanensis</name>
    <dbReference type="NCBI Taxonomy" id="2763657"/>
    <lineage>
        <taxon>Bacteria</taxon>
        <taxon>Bacillati</taxon>
        <taxon>Bacillota</taxon>
        <taxon>Clostridia</taxon>
        <taxon>Eubacteriales</taxon>
        <taxon>Oscillospiraceae</taxon>
        <taxon>Congzhengia</taxon>
    </lineage>
</organism>
<evidence type="ECO:0000259" key="11">
    <source>
        <dbReference type="PROSITE" id="PS50823"/>
    </source>
</evidence>
<dbReference type="PROSITE" id="PS51713">
    <property type="entry name" value="G_ERA"/>
    <property type="match status" value="1"/>
</dbReference>
<dbReference type="InterPro" id="IPR015946">
    <property type="entry name" value="KH_dom-like_a/b"/>
</dbReference>
<comment type="subcellular location">
    <subcellularLocation>
        <location evidence="8">Cytoplasm</location>
    </subcellularLocation>
    <subcellularLocation>
        <location evidence="8">Cell membrane</location>
        <topology evidence="8">Peripheral membrane protein</topology>
    </subcellularLocation>
</comment>
<dbReference type="NCBIfam" id="TIGR00436">
    <property type="entry name" value="era"/>
    <property type="match status" value="1"/>
</dbReference>
<feature type="binding site" evidence="8">
    <location>
        <begin position="122"/>
        <end position="125"/>
    </location>
    <ligand>
        <name>GTP</name>
        <dbReference type="ChEBI" id="CHEBI:37565"/>
    </ligand>
</feature>
<dbReference type="InterPro" id="IPR005225">
    <property type="entry name" value="Small_GTP-bd"/>
</dbReference>
<dbReference type="GO" id="GO:0005886">
    <property type="term" value="C:plasma membrane"/>
    <property type="evidence" value="ECO:0007669"/>
    <property type="project" value="UniProtKB-SubCell"/>
</dbReference>
<feature type="domain" description="Era-type G" evidence="12">
    <location>
        <begin position="5"/>
        <end position="179"/>
    </location>
</feature>
<dbReference type="InterPro" id="IPR030388">
    <property type="entry name" value="G_ERA_dom"/>
</dbReference>
<dbReference type="AlphaFoldDB" id="A0A926DPN3"/>
<dbReference type="GO" id="GO:0005525">
    <property type="term" value="F:GTP binding"/>
    <property type="evidence" value="ECO:0007669"/>
    <property type="project" value="UniProtKB-UniRule"/>
</dbReference>
<keyword evidence="8" id="KW-0699">rRNA-binding</keyword>
<dbReference type="GO" id="GO:0043024">
    <property type="term" value="F:ribosomal small subunit binding"/>
    <property type="evidence" value="ECO:0007669"/>
    <property type="project" value="TreeGrafter"/>
</dbReference>
<gene>
    <name evidence="8 13" type="primary">era</name>
    <name evidence="13" type="ORF">H8698_11115</name>
</gene>
<dbReference type="SUPFAM" id="SSF54814">
    <property type="entry name" value="Prokaryotic type KH domain (KH-domain type II)"/>
    <property type="match status" value="1"/>
</dbReference>
<protein>
    <recommendedName>
        <fullName evidence="2 8">GTPase Era</fullName>
    </recommendedName>
</protein>
<dbReference type="FunFam" id="3.40.50.300:FF:000094">
    <property type="entry name" value="GTPase Era"/>
    <property type="match status" value="1"/>
</dbReference>
<keyword evidence="8" id="KW-1003">Cell membrane</keyword>
<evidence type="ECO:0000256" key="6">
    <source>
        <dbReference type="ARBA" id="ARBA00023134"/>
    </source>
</evidence>
<keyword evidence="8" id="KW-0963">Cytoplasm</keyword>
<dbReference type="PROSITE" id="PS50823">
    <property type="entry name" value="KH_TYPE_2"/>
    <property type="match status" value="1"/>
</dbReference>
<dbReference type="CDD" id="cd22534">
    <property type="entry name" value="KH-II_Era"/>
    <property type="match status" value="1"/>
</dbReference>
<keyword evidence="3 8" id="KW-0690">Ribosome biogenesis</keyword>
<evidence type="ECO:0000256" key="10">
    <source>
        <dbReference type="RuleBase" id="RU003761"/>
    </source>
</evidence>
<name>A0A926DPN3_9FIRM</name>
<evidence type="ECO:0000313" key="14">
    <source>
        <dbReference type="Proteomes" id="UP000611762"/>
    </source>
</evidence>
<evidence type="ECO:0000256" key="1">
    <source>
        <dbReference type="ARBA" id="ARBA00007921"/>
    </source>
</evidence>
<evidence type="ECO:0000256" key="5">
    <source>
        <dbReference type="ARBA" id="ARBA00022884"/>
    </source>
</evidence>
<feature type="domain" description="KH type-2" evidence="11">
    <location>
        <begin position="195"/>
        <end position="279"/>
    </location>
</feature>
<dbReference type="Gene3D" id="3.40.50.300">
    <property type="entry name" value="P-loop containing nucleotide triphosphate hydrolases"/>
    <property type="match status" value="1"/>
</dbReference>
<feature type="region of interest" description="G1" evidence="9">
    <location>
        <begin position="13"/>
        <end position="20"/>
    </location>
</feature>
<feature type="region of interest" description="G3" evidence="9">
    <location>
        <begin position="60"/>
        <end position="63"/>
    </location>
</feature>
<comment type="subunit">
    <text evidence="8">Monomer.</text>
</comment>
<evidence type="ECO:0000259" key="12">
    <source>
        <dbReference type="PROSITE" id="PS51713"/>
    </source>
</evidence>
<dbReference type="Gene3D" id="3.30.300.20">
    <property type="match status" value="1"/>
</dbReference>
<dbReference type="EMBL" id="JACRSU010000004">
    <property type="protein sequence ID" value="MBC8541527.1"/>
    <property type="molecule type" value="Genomic_DNA"/>
</dbReference>
<feature type="region of interest" description="G2" evidence="9">
    <location>
        <begin position="39"/>
        <end position="43"/>
    </location>
</feature>
<dbReference type="Pfam" id="PF01926">
    <property type="entry name" value="MMR_HSR1"/>
    <property type="match status" value="1"/>
</dbReference>
<keyword evidence="14" id="KW-1185">Reference proteome</keyword>
<keyword evidence="6 8" id="KW-0342">GTP-binding</keyword>
<feature type="binding site" evidence="8">
    <location>
        <begin position="60"/>
        <end position="64"/>
    </location>
    <ligand>
        <name>GTP</name>
        <dbReference type="ChEBI" id="CHEBI:37565"/>
    </ligand>
</feature>
<evidence type="ECO:0000256" key="7">
    <source>
        <dbReference type="ARBA" id="ARBA00023136"/>
    </source>
</evidence>